<dbReference type="PANTHER" id="PTHR46390">
    <property type="entry name" value="MANNOSE-1-PHOSPHATE GUANYLYLTRANSFERASE"/>
    <property type="match status" value="1"/>
</dbReference>
<sequence>MDRPVVACVLAGGIGSRLYPASRSDRPKQLLSLVGERSLLARTVGRTAFADERYVLTREAFADAVHDHAPRAGVLVEPAGKDTGPALVYAAWRLRDQFETEPVLVCLPSDHHVADDAAFAARLERAAEIAVETDGLVTVGIEPTRPSPGYGYVVPAGELEAAGDDESGSDYAAVAQFTEKPDRDTARDLVEGGAYWNAGVFAWTPSTLLAAARDSSLAPLVDALEAGNPDEGFDAAAPISVDYAIMERATDVFVTPLSVDWDDLGTWDAVGRVLGAGDETGNDVAAGEVLAIDATGNVVAAPEKHVSLLAVDDLIVAAVDDRLLVAPREASQRVREVVDRLREHDTF</sequence>
<dbReference type="PANTHER" id="PTHR46390:SF1">
    <property type="entry name" value="MANNOSE-1-PHOSPHATE GUANYLYLTRANSFERASE"/>
    <property type="match status" value="1"/>
</dbReference>
<dbReference type="InterPro" id="IPR051161">
    <property type="entry name" value="Mannose-6P_isomerase_type2"/>
</dbReference>
<dbReference type="Pfam" id="PF22640">
    <property type="entry name" value="ManC_GMP_beta-helix"/>
    <property type="match status" value="1"/>
</dbReference>
<dbReference type="SUPFAM" id="SSF53448">
    <property type="entry name" value="Nucleotide-diphospho-sugar transferases"/>
    <property type="match status" value="1"/>
</dbReference>
<proteinExistence type="predicted"/>
<feature type="domain" description="Nucleotidyl transferase" evidence="1">
    <location>
        <begin position="7"/>
        <end position="270"/>
    </location>
</feature>
<dbReference type="GO" id="GO:0016779">
    <property type="term" value="F:nucleotidyltransferase activity"/>
    <property type="evidence" value="ECO:0007669"/>
    <property type="project" value="UniProtKB-KW"/>
</dbReference>
<evidence type="ECO:0000259" key="2">
    <source>
        <dbReference type="Pfam" id="PF22640"/>
    </source>
</evidence>
<evidence type="ECO:0000313" key="4">
    <source>
        <dbReference type="Proteomes" id="UP001597076"/>
    </source>
</evidence>
<dbReference type="RefSeq" id="WP_390291142.1">
    <property type="nucleotide sequence ID" value="NZ_JBHUDI010000011.1"/>
</dbReference>
<dbReference type="InterPro" id="IPR005835">
    <property type="entry name" value="NTP_transferase_dom"/>
</dbReference>
<dbReference type="AlphaFoldDB" id="A0ABD6BM82"/>
<keyword evidence="3" id="KW-0808">Transferase</keyword>
<gene>
    <name evidence="3" type="ORF">ACFR99_19520</name>
</gene>
<organism evidence="3 4">
    <name type="scientific">Haloarchaeobius amylolyticus</name>
    <dbReference type="NCBI Taxonomy" id="1198296"/>
    <lineage>
        <taxon>Archaea</taxon>
        <taxon>Methanobacteriati</taxon>
        <taxon>Methanobacteriota</taxon>
        <taxon>Stenosarchaea group</taxon>
        <taxon>Halobacteria</taxon>
        <taxon>Halobacteriales</taxon>
        <taxon>Halorubellaceae</taxon>
        <taxon>Haloarchaeobius</taxon>
    </lineage>
</organism>
<comment type="caution">
    <text evidence="3">The sequence shown here is derived from an EMBL/GenBank/DDBJ whole genome shotgun (WGS) entry which is preliminary data.</text>
</comment>
<evidence type="ECO:0000259" key="1">
    <source>
        <dbReference type="Pfam" id="PF00483"/>
    </source>
</evidence>
<protein>
    <submittedName>
        <fullName evidence="3">Mannose-1-phosphate guanylyltransferase</fullName>
    </submittedName>
</protein>
<keyword evidence="3" id="KW-0548">Nucleotidyltransferase</keyword>
<accession>A0ABD6BM82</accession>
<dbReference type="EMBL" id="JBHUDI010000011">
    <property type="protein sequence ID" value="MFD1565719.1"/>
    <property type="molecule type" value="Genomic_DNA"/>
</dbReference>
<dbReference type="Pfam" id="PF00483">
    <property type="entry name" value="NTP_transferase"/>
    <property type="match status" value="1"/>
</dbReference>
<dbReference type="SUPFAM" id="SSF159283">
    <property type="entry name" value="Guanosine diphospho-D-mannose pyrophosphorylase/mannose-6-phosphate isomerase linker domain"/>
    <property type="match status" value="1"/>
</dbReference>
<dbReference type="InterPro" id="IPR054566">
    <property type="entry name" value="ManC/GMP-like_b-helix"/>
</dbReference>
<dbReference type="InterPro" id="IPR029044">
    <property type="entry name" value="Nucleotide-diphossugar_trans"/>
</dbReference>
<evidence type="ECO:0000313" key="3">
    <source>
        <dbReference type="EMBL" id="MFD1565719.1"/>
    </source>
</evidence>
<keyword evidence="4" id="KW-1185">Reference proteome</keyword>
<name>A0ABD6BM82_9EURY</name>
<dbReference type="Proteomes" id="UP001597076">
    <property type="component" value="Unassembled WGS sequence"/>
</dbReference>
<dbReference type="Gene3D" id="3.90.550.10">
    <property type="entry name" value="Spore Coat Polysaccharide Biosynthesis Protein SpsA, Chain A"/>
    <property type="match status" value="1"/>
</dbReference>
<reference evidence="3 4" key="1">
    <citation type="journal article" date="2019" name="Int. J. Syst. Evol. Microbiol.">
        <title>The Global Catalogue of Microorganisms (GCM) 10K type strain sequencing project: providing services to taxonomists for standard genome sequencing and annotation.</title>
        <authorList>
            <consortium name="The Broad Institute Genomics Platform"/>
            <consortium name="The Broad Institute Genome Sequencing Center for Infectious Disease"/>
            <person name="Wu L."/>
            <person name="Ma J."/>
        </authorList>
    </citation>
    <scope>NUCLEOTIDE SEQUENCE [LARGE SCALE GENOMIC DNA]</scope>
    <source>
        <strain evidence="3 4">CGMCC 1.12230</strain>
    </source>
</reference>
<feature type="domain" description="MannoseP isomerase/GMP-like beta-helix" evidence="2">
    <location>
        <begin position="287"/>
        <end position="341"/>
    </location>
</feature>